<keyword evidence="2" id="KW-1185">Reference proteome</keyword>
<dbReference type="AlphaFoldDB" id="A0AAD6VKT8"/>
<evidence type="ECO:0000313" key="2">
    <source>
        <dbReference type="Proteomes" id="UP001219525"/>
    </source>
</evidence>
<dbReference type="SUPFAM" id="SSF52540">
    <property type="entry name" value="P-loop containing nucleoside triphosphate hydrolases"/>
    <property type="match status" value="1"/>
</dbReference>
<sequence length="63" mass="6853">MHDIKDEWRVVVLGDPGVGKAALAVQFILDYFAVRVGVCLWKAEHHETVIPGVAVTIAAAGRR</sequence>
<dbReference type="InterPro" id="IPR027417">
    <property type="entry name" value="P-loop_NTPase"/>
</dbReference>
<comment type="caution">
    <text evidence="1">The sequence shown here is derived from an EMBL/GenBank/DDBJ whole genome shotgun (WGS) entry which is preliminary data.</text>
</comment>
<reference evidence="1" key="1">
    <citation type="submission" date="2023-03" db="EMBL/GenBank/DDBJ databases">
        <title>Massive genome expansion in bonnet fungi (Mycena s.s.) driven by repeated elements and novel gene families across ecological guilds.</title>
        <authorList>
            <consortium name="Lawrence Berkeley National Laboratory"/>
            <person name="Harder C.B."/>
            <person name="Miyauchi S."/>
            <person name="Viragh M."/>
            <person name="Kuo A."/>
            <person name="Thoen E."/>
            <person name="Andreopoulos B."/>
            <person name="Lu D."/>
            <person name="Skrede I."/>
            <person name="Drula E."/>
            <person name="Henrissat B."/>
            <person name="Morin E."/>
            <person name="Kohler A."/>
            <person name="Barry K."/>
            <person name="LaButti K."/>
            <person name="Morin E."/>
            <person name="Salamov A."/>
            <person name="Lipzen A."/>
            <person name="Mereny Z."/>
            <person name="Hegedus B."/>
            <person name="Baldrian P."/>
            <person name="Stursova M."/>
            <person name="Weitz H."/>
            <person name="Taylor A."/>
            <person name="Grigoriev I.V."/>
            <person name="Nagy L.G."/>
            <person name="Martin F."/>
            <person name="Kauserud H."/>
        </authorList>
    </citation>
    <scope>NUCLEOTIDE SEQUENCE</scope>
    <source>
        <strain evidence="1">9144</strain>
    </source>
</reference>
<protein>
    <submittedName>
        <fullName evidence="1">Uncharacterized protein</fullName>
    </submittedName>
</protein>
<evidence type="ECO:0000313" key="1">
    <source>
        <dbReference type="EMBL" id="KAJ7215962.1"/>
    </source>
</evidence>
<proteinExistence type="predicted"/>
<dbReference type="Proteomes" id="UP001219525">
    <property type="component" value="Unassembled WGS sequence"/>
</dbReference>
<gene>
    <name evidence="1" type="ORF">GGX14DRAFT_562408</name>
</gene>
<accession>A0AAD6VKT8</accession>
<organism evidence="1 2">
    <name type="scientific">Mycena pura</name>
    <dbReference type="NCBI Taxonomy" id="153505"/>
    <lineage>
        <taxon>Eukaryota</taxon>
        <taxon>Fungi</taxon>
        <taxon>Dikarya</taxon>
        <taxon>Basidiomycota</taxon>
        <taxon>Agaricomycotina</taxon>
        <taxon>Agaricomycetes</taxon>
        <taxon>Agaricomycetidae</taxon>
        <taxon>Agaricales</taxon>
        <taxon>Marasmiineae</taxon>
        <taxon>Mycenaceae</taxon>
        <taxon>Mycena</taxon>
    </lineage>
</organism>
<dbReference type="Gene3D" id="3.40.50.300">
    <property type="entry name" value="P-loop containing nucleotide triphosphate hydrolases"/>
    <property type="match status" value="1"/>
</dbReference>
<name>A0AAD6VKT8_9AGAR</name>
<dbReference type="EMBL" id="JARJCW010000016">
    <property type="protein sequence ID" value="KAJ7215962.1"/>
    <property type="molecule type" value="Genomic_DNA"/>
</dbReference>